<proteinExistence type="predicted"/>
<evidence type="ECO:0000313" key="2">
    <source>
        <dbReference type="EMBL" id="PTB70280.1"/>
    </source>
</evidence>
<dbReference type="AlphaFoldDB" id="A0A2T4BLY4"/>
<gene>
    <name evidence="2" type="ORF">BBK36DRAFT_1136954</name>
</gene>
<name>A0A2T4BLY4_9HYPO</name>
<organism evidence="2 3">
    <name type="scientific">Trichoderma citrinoviride</name>
    <dbReference type="NCBI Taxonomy" id="58853"/>
    <lineage>
        <taxon>Eukaryota</taxon>
        <taxon>Fungi</taxon>
        <taxon>Dikarya</taxon>
        <taxon>Ascomycota</taxon>
        <taxon>Pezizomycotina</taxon>
        <taxon>Sordariomycetes</taxon>
        <taxon>Hypocreomycetidae</taxon>
        <taxon>Hypocreales</taxon>
        <taxon>Hypocreaceae</taxon>
        <taxon>Trichoderma</taxon>
    </lineage>
</organism>
<dbReference type="GeneID" id="36601240"/>
<dbReference type="Gene3D" id="1.20.1250.20">
    <property type="entry name" value="MFS general substrate transporter like domains"/>
    <property type="match status" value="1"/>
</dbReference>
<sequence>MYDIASIIASFLTPYMLNPTAWGWGAKMGFFWALCCATWTFFYLPEPKGRTYGEPDTMFEQGTKVPRPRLSVWRPEREGNVERKGDPYVVKKAAKDPNCCF</sequence>
<protein>
    <recommendedName>
        <fullName evidence="4">Major facilitator superfamily (MFS) profile domain-containing protein</fullName>
    </recommendedName>
</protein>
<keyword evidence="1" id="KW-1133">Transmembrane helix</keyword>
<dbReference type="EMBL" id="KZ680207">
    <property type="protein sequence ID" value="PTB70280.1"/>
    <property type="molecule type" value="Genomic_DNA"/>
</dbReference>
<dbReference type="SUPFAM" id="SSF103473">
    <property type="entry name" value="MFS general substrate transporter"/>
    <property type="match status" value="1"/>
</dbReference>
<dbReference type="RefSeq" id="XP_024753600.1">
    <property type="nucleotide sequence ID" value="XM_024893122.1"/>
</dbReference>
<keyword evidence="1" id="KW-0472">Membrane</keyword>
<feature type="transmembrane region" description="Helical" evidence="1">
    <location>
        <begin position="21"/>
        <end position="44"/>
    </location>
</feature>
<evidence type="ECO:0008006" key="4">
    <source>
        <dbReference type="Google" id="ProtNLM"/>
    </source>
</evidence>
<accession>A0A2T4BLY4</accession>
<keyword evidence="3" id="KW-1185">Reference proteome</keyword>
<reference evidence="3" key="1">
    <citation type="submission" date="2016-07" db="EMBL/GenBank/DDBJ databases">
        <title>Multiple horizontal gene transfer events from other fungi enriched the ability of initially mycotrophic Trichoderma (Ascomycota) to feed on dead plant biomass.</title>
        <authorList>
            <consortium name="DOE Joint Genome Institute"/>
            <person name="Atanasova L."/>
            <person name="Chenthamara K."/>
            <person name="Zhang J."/>
            <person name="Grujic M."/>
            <person name="Henrissat B."/>
            <person name="Kuo A."/>
            <person name="Aerts A."/>
            <person name="Salamov A."/>
            <person name="Lipzen A."/>
            <person name="Labutti K."/>
            <person name="Barry K."/>
            <person name="Miao Y."/>
            <person name="Rahimi M.J."/>
            <person name="Shen Q."/>
            <person name="Grigoriev I.V."/>
            <person name="Kubicek C.P."/>
            <person name="Druzhinina I.S."/>
        </authorList>
    </citation>
    <scope>NUCLEOTIDE SEQUENCE [LARGE SCALE GENOMIC DNA]</scope>
    <source>
        <strain evidence="3">TUCIM 6016</strain>
    </source>
</reference>
<evidence type="ECO:0000313" key="3">
    <source>
        <dbReference type="Proteomes" id="UP000241546"/>
    </source>
</evidence>
<dbReference type="Proteomes" id="UP000241546">
    <property type="component" value="Unassembled WGS sequence"/>
</dbReference>
<dbReference type="InterPro" id="IPR036259">
    <property type="entry name" value="MFS_trans_sf"/>
</dbReference>
<evidence type="ECO:0000256" key="1">
    <source>
        <dbReference type="SAM" id="Phobius"/>
    </source>
</evidence>
<dbReference type="OrthoDB" id="4062836at2759"/>
<keyword evidence="1" id="KW-0812">Transmembrane</keyword>